<accession>A0ABW8TG12</accession>
<comment type="caution">
    <text evidence="1">The sequence shown here is derived from an EMBL/GenBank/DDBJ whole genome shotgun (WGS) entry which is preliminary data.</text>
</comment>
<sequence>MNGTINKLKISSFNCEVYLPASYNFSDNNYQVVYVNGEGNISELIGKIEPHFDYNCQPFILIGIEPQNWNSDFTPWPAPALTKKTEAFKGEADNYLHKLIYEIKPFIDENYRTKEEPNNTALVGYSLAGLVAVYAMYKTSVFGKIASISTSMWYDGFIEFLKKNKPVSNETKVYMSLGKSEEKSRNQRMAMVGDCTRRAFDILKNQLSVKASLTLQWNNGGHFTDIPERFEKALVWLMR</sequence>
<dbReference type="InterPro" id="IPR050583">
    <property type="entry name" value="Mycobacterial_A85_antigen"/>
</dbReference>
<dbReference type="Proteomes" id="UP001623592">
    <property type="component" value="Unassembled WGS sequence"/>
</dbReference>
<dbReference type="Pfam" id="PF00756">
    <property type="entry name" value="Esterase"/>
    <property type="match status" value="1"/>
</dbReference>
<dbReference type="SUPFAM" id="SSF53474">
    <property type="entry name" value="alpha/beta-Hydrolases"/>
    <property type="match status" value="1"/>
</dbReference>
<dbReference type="RefSeq" id="WP_406787352.1">
    <property type="nucleotide sequence ID" value="NZ_JBJIAA010000007.1"/>
</dbReference>
<protein>
    <submittedName>
        <fullName evidence="1">Alpha/beta hydrolase</fullName>
    </submittedName>
</protein>
<proteinExistence type="predicted"/>
<dbReference type="InterPro" id="IPR000801">
    <property type="entry name" value="Esterase-like"/>
</dbReference>
<organism evidence="1 2">
    <name type="scientific">Clostridium neuense</name>
    <dbReference type="NCBI Taxonomy" id="1728934"/>
    <lineage>
        <taxon>Bacteria</taxon>
        <taxon>Bacillati</taxon>
        <taxon>Bacillota</taxon>
        <taxon>Clostridia</taxon>
        <taxon>Eubacteriales</taxon>
        <taxon>Clostridiaceae</taxon>
        <taxon>Clostridium</taxon>
    </lineage>
</organism>
<name>A0ABW8TG12_9CLOT</name>
<dbReference type="GO" id="GO:0016787">
    <property type="term" value="F:hydrolase activity"/>
    <property type="evidence" value="ECO:0007669"/>
    <property type="project" value="UniProtKB-KW"/>
</dbReference>
<dbReference type="PANTHER" id="PTHR48098">
    <property type="entry name" value="ENTEROCHELIN ESTERASE-RELATED"/>
    <property type="match status" value="1"/>
</dbReference>
<gene>
    <name evidence="1" type="ORF">ACJDT4_09670</name>
</gene>
<dbReference type="InterPro" id="IPR029058">
    <property type="entry name" value="AB_hydrolase_fold"/>
</dbReference>
<keyword evidence="1" id="KW-0378">Hydrolase</keyword>
<evidence type="ECO:0000313" key="1">
    <source>
        <dbReference type="EMBL" id="MFL0250687.1"/>
    </source>
</evidence>
<dbReference type="PANTHER" id="PTHR48098:SF6">
    <property type="entry name" value="FERRI-BACILLIBACTIN ESTERASE BESA"/>
    <property type="match status" value="1"/>
</dbReference>
<reference evidence="1 2" key="1">
    <citation type="submission" date="2024-11" db="EMBL/GenBank/DDBJ databases">
        <authorList>
            <person name="Heng Y.C."/>
            <person name="Lim A.C.H."/>
            <person name="Lee J.K.Y."/>
            <person name="Kittelmann S."/>
        </authorList>
    </citation>
    <scope>NUCLEOTIDE SEQUENCE [LARGE SCALE GENOMIC DNA]</scope>
    <source>
        <strain evidence="1 2">WILCCON 0114</strain>
    </source>
</reference>
<dbReference type="Gene3D" id="3.40.50.1820">
    <property type="entry name" value="alpha/beta hydrolase"/>
    <property type="match status" value="1"/>
</dbReference>
<evidence type="ECO:0000313" key="2">
    <source>
        <dbReference type="Proteomes" id="UP001623592"/>
    </source>
</evidence>
<keyword evidence="2" id="KW-1185">Reference proteome</keyword>
<dbReference type="EMBL" id="JBJIAA010000007">
    <property type="protein sequence ID" value="MFL0250687.1"/>
    <property type="molecule type" value="Genomic_DNA"/>
</dbReference>